<keyword evidence="2" id="KW-1185">Reference proteome</keyword>
<dbReference type="OrthoDB" id="9799857at2"/>
<sequence length="59" mass="7228">MLYLSEILIQHHELQNFEELVEMIKQQSQLGERFFRIDVRPSFPDTPENWEDRLEAAFY</sequence>
<gene>
    <name evidence="1" type="ORF">THII_0832</name>
</gene>
<organism evidence="1 2">
    <name type="scientific">Thioploca ingrica</name>
    <dbReference type="NCBI Taxonomy" id="40754"/>
    <lineage>
        <taxon>Bacteria</taxon>
        <taxon>Pseudomonadati</taxon>
        <taxon>Pseudomonadota</taxon>
        <taxon>Gammaproteobacteria</taxon>
        <taxon>Thiotrichales</taxon>
        <taxon>Thiotrichaceae</taxon>
        <taxon>Thioploca</taxon>
    </lineage>
</organism>
<dbReference type="Proteomes" id="UP000031623">
    <property type="component" value="Chromosome"/>
</dbReference>
<evidence type="ECO:0000313" key="1">
    <source>
        <dbReference type="EMBL" id="BAP55129.1"/>
    </source>
</evidence>
<dbReference type="EMBL" id="AP014633">
    <property type="protein sequence ID" value="BAP55129.1"/>
    <property type="molecule type" value="Genomic_DNA"/>
</dbReference>
<proteinExistence type="predicted"/>
<name>A0A090AE06_9GAMM</name>
<dbReference type="KEGG" id="tig:THII_0832"/>
<dbReference type="HOGENOM" id="CLU_195737_0_0_6"/>
<evidence type="ECO:0008006" key="3">
    <source>
        <dbReference type="Google" id="ProtNLM"/>
    </source>
</evidence>
<accession>A0A090AE06</accession>
<reference evidence="1 2" key="1">
    <citation type="journal article" date="2014" name="ISME J.">
        <title>Ecophysiology of Thioploca ingrica as revealed by the complete genome sequence supplemented with proteomic evidence.</title>
        <authorList>
            <person name="Kojima H."/>
            <person name="Ogura Y."/>
            <person name="Yamamoto N."/>
            <person name="Togashi T."/>
            <person name="Mori H."/>
            <person name="Watanabe T."/>
            <person name="Nemoto F."/>
            <person name="Kurokawa K."/>
            <person name="Hayashi T."/>
            <person name="Fukui M."/>
        </authorList>
    </citation>
    <scope>NUCLEOTIDE SEQUENCE [LARGE SCALE GENOMIC DNA]</scope>
</reference>
<evidence type="ECO:0000313" key="2">
    <source>
        <dbReference type="Proteomes" id="UP000031623"/>
    </source>
</evidence>
<dbReference type="AlphaFoldDB" id="A0A090AE06"/>
<protein>
    <recommendedName>
        <fullName evidence="3">Sulfur relay protein DsrC</fullName>
    </recommendedName>
</protein>